<accession>A0A1G7X015</accession>
<gene>
    <name evidence="1" type="ORF">SAMN05216377_11522</name>
</gene>
<dbReference type="Pfam" id="PF20704">
    <property type="entry name" value="KH_NucS_shadow"/>
    <property type="match status" value="1"/>
</dbReference>
<evidence type="ECO:0000313" key="2">
    <source>
        <dbReference type="Proteomes" id="UP000198967"/>
    </source>
</evidence>
<proteinExistence type="predicted"/>
<dbReference type="EMBL" id="FNBE01000015">
    <property type="protein sequence ID" value="SDG76900.1"/>
    <property type="molecule type" value="Genomic_DNA"/>
</dbReference>
<name>A0A1G7X015_PSEOR</name>
<dbReference type="AlphaFoldDB" id="A0A1G7X015"/>
<evidence type="ECO:0000313" key="1">
    <source>
        <dbReference type="EMBL" id="SDG76900.1"/>
    </source>
</evidence>
<dbReference type="STRING" id="366584.SAMN05216377_11522"/>
<organism evidence="1 2">
    <name type="scientific">Pseudonocardia oroxyli</name>
    <dbReference type="NCBI Taxonomy" id="366584"/>
    <lineage>
        <taxon>Bacteria</taxon>
        <taxon>Bacillati</taxon>
        <taxon>Actinomycetota</taxon>
        <taxon>Actinomycetes</taxon>
        <taxon>Pseudonocardiales</taxon>
        <taxon>Pseudonocardiaceae</taxon>
        <taxon>Pseudonocardia</taxon>
    </lineage>
</organism>
<reference evidence="1 2" key="1">
    <citation type="submission" date="2016-10" db="EMBL/GenBank/DDBJ databases">
        <authorList>
            <person name="de Groot N.N."/>
        </authorList>
    </citation>
    <scope>NUCLEOTIDE SEQUENCE [LARGE SCALE GENOMIC DNA]</scope>
    <source>
        <strain evidence="1 2">CGMCC 4.3143</strain>
    </source>
</reference>
<keyword evidence="2" id="KW-1185">Reference proteome</keyword>
<sequence length="34" mass="3625">MSLTVSPDLLEKAKSGPIDLGDFVDCIKTSLPYA</sequence>
<dbReference type="Proteomes" id="UP000198967">
    <property type="component" value="Unassembled WGS sequence"/>
</dbReference>
<protein>
    <submittedName>
        <fullName evidence="1">Uncharacterized protein</fullName>
    </submittedName>
</protein>